<keyword evidence="4" id="KW-0067">ATP-binding</keyword>
<dbReference type="InterPro" id="IPR050763">
    <property type="entry name" value="ABC_transporter_ATP-binding"/>
</dbReference>
<feature type="domain" description="ABC transporter" evidence="5">
    <location>
        <begin position="9"/>
        <end position="239"/>
    </location>
</feature>
<dbReference type="PROSITE" id="PS50893">
    <property type="entry name" value="ABC_TRANSPORTER_2"/>
    <property type="match status" value="1"/>
</dbReference>
<protein>
    <recommendedName>
        <fullName evidence="5">ABC transporter domain-containing protein</fullName>
    </recommendedName>
</protein>
<evidence type="ECO:0000259" key="5">
    <source>
        <dbReference type="PROSITE" id="PS50893"/>
    </source>
</evidence>
<dbReference type="InterPro" id="IPR027417">
    <property type="entry name" value="P-loop_NTPase"/>
</dbReference>
<comment type="caution">
    <text evidence="6">The sequence shown here is derived from an EMBL/GenBank/DDBJ whole genome shotgun (WGS) entry which is preliminary data.</text>
</comment>
<dbReference type="GO" id="GO:0016887">
    <property type="term" value="F:ATP hydrolysis activity"/>
    <property type="evidence" value="ECO:0007669"/>
    <property type="project" value="InterPro"/>
</dbReference>
<dbReference type="Gene3D" id="3.40.50.300">
    <property type="entry name" value="P-loop containing nucleotide triphosphate hydrolases"/>
    <property type="match status" value="1"/>
</dbReference>
<evidence type="ECO:0000256" key="4">
    <source>
        <dbReference type="ARBA" id="ARBA00022840"/>
    </source>
</evidence>
<organism evidence="6 7">
    <name type="scientific">Marine Group III euryarchaeote CG-Epi2</name>
    <dbReference type="NCBI Taxonomy" id="1888996"/>
    <lineage>
        <taxon>Archaea</taxon>
        <taxon>Methanobacteriati</taxon>
        <taxon>Thermoplasmatota</taxon>
        <taxon>Thermoplasmata</taxon>
        <taxon>Candidatus Thermoprofundales</taxon>
    </lineage>
</organism>
<dbReference type="EMBL" id="MIYZ01000033">
    <property type="protein sequence ID" value="OIR21860.1"/>
    <property type="molecule type" value="Genomic_DNA"/>
</dbReference>
<accession>A0A1J5U7A6</accession>
<dbReference type="Proteomes" id="UP000183615">
    <property type="component" value="Unassembled WGS sequence"/>
</dbReference>
<dbReference type="AlphaFoldDB" id="A0A1J5U7A6"/>
<evidence type="ECO:0000256" key="2">
    <source>
        <dbReference type="ARBA" id="ARBA00022448"/>
    </source>
</evidence>
<dbReference type="InterPro" id="IPR003439">
    <property type="entry name" value="ABC_transporter-like_ATP-bd"/>
</dbReference>
<reference evidence="6 7" key="1">
    <citation type="submission" date="2016-08" db="EMBL/GenBank/DDBJ databases">
        <title>New Insights into Marine Group III Euryarchaeota, from dark to light.</title>
        <authorList>
            <person name="Haro-Moreno J.M."/>
            <person name="Rodriguez-Valera F."/>
            <person name="Lopez-Garcia P."/>
            <person name="Moreira D."/>
            <person name="Martin-Cuadrado A.B."/>
        </authorList>
    </citation>
    <scope>NUCLEOTIDE SEQUENCE [LARGE SCALE GENOMIC DNA]</scope>
    <source>
        <strain evidence="6">CG-Epi2</strain>
    </source>
</reference>
<dbReference type="CDD" id="cd03230">
    <property type="entry name" value="ABC_DR_subfamily_A"/>
    <property type="match status" value="1"/>
</dbReference>
<dbReference type="GO" id="GO:0005524">
    <property type="term" value="F:ATP binding"/>
    <property type="evidence" value="ECO:0007669"/>
    <property type="project" value="UniProtKB-KW"/>
</dbReference>
<comment type="similarity">
    <text evidence="1">Belongs to the ABC transporter superfamily.</text>
</comment>
<proteinExistence type="inferred from homology"/>
<sequence>MLSKGIDVIEARNVIKKYGSVTALDDFSVEIPRGKIGILGPNGAGKSTFVKIALGLITANSGNVTVLGENLDKNSIDIRRKIGYMPEHDCIPNHLSGVEFLIEMGLVSGMDTPSATQRTHEILGHLQMGEEKYRKIEEYSGGMRQKIKLAQGLIHGPEIIFLDEPTSGLDPKARHEMLDTINGLTKVSNTNVLLSTHILQDVETVCDYVIIVNNGKLQMKESVDELMKKQNDFIQVRLGGDIDGFANILKKKKINLLSDGRTLRVPYVNDDTFQQIIDAAVENKSQLYEMERSKVTMDNVYLEVIE</sequence>
<keyword evidence="3" id="KW-0547">Nucleotide-binding</keyword>
<dbReference type="SUPFAM" id="SSF52540">
    <property type="entry name" value="P-loop containing nucleoside triphosphate hydrolases"/>
    <property type="match status" value="1"/>
</dbReference>
<keyword evidence="2" id="KW-0813">Transport</keyword>
<dbReference type="InterPro" id="IPR003593">
    <property type="entry name" value="AAA+_ATPase"/>
</dbReference>
<evidence type="ECO:0000256" key="1">
    <source>
        <dbReference type="ARBA" id="ARBA00005417"/>
    </source>
</evidence>
<evidence type="ECO:0000313" key="6">
    <source>
        <dbReference type="EMBL" id="OIR21860.1"/>
    </source>
</evidence>
<name>A0A1J5U7A6_9ARCH</name>
<dbReference type="Pfam" id="PF00005">
    <property type="entry name" value="ABC_tran"/>
    <property type="match status" value="1"/>
</dbReference>
<dbReference type="PROSITE" id="PS00211">
    <property type="entry name" value="ABC_TRANSPORTER_1"/>
    <property type="match status" value="1"/>
</dbReference>
<dbReference type="PANTHER" id="PTHR42711:SF5">
    <property type="entry name" value="ABC TRANSPORTER ATP-BINDING PROTEIN NATA"/>
    <property type="match status" value="1"/>
</dbReference>
<dbReference type="InterPro" id="IPR017871">
    <property type="entry name" value="ABC_transporter-like_CS"/>
</dbReference>
<evidence type="ECO:0000256" key="3">
    <source>
        <dbReference type="ARBA" id="ARBA00022741"/>
    </source>
</evidence>
<evidence type="ECO:0000313" key="7">
    <source>
        <dbReference type="Proteomes" id="UP000183615"/>
    </source>
</evidence>
<gene>
    <name evidence="6" type="ORF">BET99_05700</name>
</gene>
<dbReference type="PANTHER" id="PTHR42711">
    <property type="entry name" value="ABC TRANSPORTER ATP-BINDING PROTEIN"/>
    <property type="match status" value="1"/>
</dbReference>
<dbReference type="SMART" id="SM00382">
    <property type="entry name" value="AAA"/>
    <property type="match status" value="1"/>
</dbReference>